<dbReference type="Pfam" id="PF00465">
    <property type="entry name" value="Fe-ADH"/>
    <property type="match status" value="1"/>
</dbReference>
<proteinExistence type="predicted"/>
<reference evidence="4 5" key="1">
    <citation type="submission" date="2020-01" db="EMBL/GenBank/DDBJ databases">
        <title>Anaeroalcalibacter tamaniensis gen. nov., sp. nov., moderately halophilic strictly anaerobic fermenter bacterium from mud volcano of Taman peninsula.</title>
        <authorList>
            <person name="Frolova A."/>
            <person name="Merkel A.Y."/>
            <person name="Slobodkin A.I."/>
        </authorList>
    </citation>
    <scope>NUCLEOTIDE SEQUENCE [LARGE SCALE GENOMIC DNA]</scope>
    <source>
        <strain evidence="4 5">F-3ap</strain>
    </source>
</reference>
<protein>
    <submittedName>
        <fullName evidence="4">Iron-containing alcohol dehydrogenase</fullName>
    </submittedName>
</protein>
<dbReference type="GO" id="GO:0004022">
    <property type="term" value="F:alcohol dehydrogenase (NAD+) activity"/>
    <property type="evidence" value="ECO:0007669"/>
    <property type="project" value="TreeGrafter"/>
</dbReference>
<evidence type="ECO:0000259" key="2">
    <source>
        <dbReference type="Pfam" id="PF00465"/>
    </source>
</evidence>
<keyword evidence="1" id="KW-0560">Oxidoreductase</keyword>
<feature type="domain" description="Fe-containing alcohol dehydrogenase-like C-terminal" evidence="3">
    <location>
        <begin position="188"/>
        <end position="382"/>
    </location>
</feature>
<sequence length="383" mass="41376">MVEQYKLKMPKAVYAGTNALDNIGEIIGGSKSIAIFTDKGVIGAGLLDLVIGRLDKDKTEIAVFDELPTEPTYGEVQEIVDGFKKRTFDLIIAVGGGSVMDTAKLASVLVTEDYDIRDLLDNPAQARKSIRTLMIPTTAGTGSEATPNSIVVVPEKELKVGIVNDEMIADHVILDPLVIKNLPRKIAAATGIDALAHAIECYTSKKANPFSDTFALEALKMIFDNIEKACDSSDDMEAKGSMLVASFYAGVAITTSGTTAVHALSYPLGGKYRIPHGVSNAMMLVPVMKFNEPVCRGLFANIYDRIHAEGGSSSEEEKSSWVIDRLDAIVKNLDIPTSLSSYGIGDKDLETLVESGMQVQRLLVNNRREVTADDARALYKQLL</sequence>
<dbReference type="PROSITE" id="PS00913">
    <property type="entry name" value="ADH_IRON_1"/>
    <property type="match status" value="1"/>
</dbReference>
<dbReference type="SUPFAM" id="SSF56796">
    <property type="entry name" value="Dehydroquinate synthase-like"/>
    <property type="match status" value="1"/>
</dbReference>
<evidence type="ECO:0000313" key="4">
    <source>
        <dbReference type="EMBL" id="NDL66660.1"/>
    </source>
</evidence>
<name>A0A7X5HU19_9FIRM</name>
<dbReference type="EMBL" id="JAAEEH010000004">
    <property type="protein sequence ID" value="NDL66660.1"/>
    <property type="molecule type" value="Genomic_DNA"/>
</dbReference>
<feature type="domain" description="Alcohol dehydrogenase iron-type/glycerol dehydrogenase GldA" evidence="2">
    <location>
        <begin position="10"/>
        <end position="176"/>
    </location>
</feature>
<dbReference type="Proteomes" id="UP000461585">
    <property type="component" value="Unassembled WGS sequence"/>
</dbReference>
<comment type="caution">
    <text evidence="4">The sequence shown here is derived from an EMBL/GenBank/DDBJ whole genome shotgun (WGS) entry which is preliminary data.</text>
</comment>
<dbReference type="Gene3D" id="1.20.1090.10">
    <property type="entry name" value="Dehydroquinate synthase-like - alpha domain"/>
    <property type="match status" value="1"/>
</dbReference>
<dbReference type="PANTHER" id="PTHR11496:SF83">
    <property type="entry name" value="HYDROXYACID-OXOACID TRANSHYDROGENASE, MITOCHONDRIAL"/>
    <property type="match status" value="1"/>
</dbReference>
<dbReference type="InterPro" id="IPR001670">
    <property type="entry name" value="ADH_Fe/GldA"/>
</dbReference>
<dbReference type="CDD" id="cd08551">
    <property type="entry name" value="Fe-ADH"/>
    <property type="match status" value="1"/>
</dbReference>
<evidence type="ECO:0000256" key="1">
    <source>
        <dbReference type="ARBA" id="ARBA00023002"/>
    </source>
</evidence>
<dbReference type="AlphaFoldDB" id="A0A7X5HU19"/>
<dbReference type="InterPro" id="IPR018211">
    <property type="entry name" value="ADH_Fe_CS"/>
</dbReference>
<organism evidence="4 5">
    <name type="scientific">Anaerotalea alkaliphila</name>
    <dbReference type="NCBI Taxonomy" id="2662126"/>
    <lineage>
        <taxon>Bacteria</taxon>
        <taxon>Bacillati</taxon>
        <taxon>Bacillota</taxon>
        <taxon>Clostridia</taxon>
        <taxon>Eubacteriales</taxon>
        <taxon>Anaerotalea</taxon>
    </lineage>
</organism>
<dbReference type="RefSeq" id="WP_162369383.1">
    <property type="nucleotide sequence ID" value="NZ_JAAEEH010000004.1"/>
</dbReference>
<accession>A0A7X5HU19</accession>
<dbReference type="Gene3D" id="3.40.50.1970">
    <property type="match status" value="1"/>
</dbReference>
<dbReference type="FunFam" id="1.20.1090.10:FF:000001">
    <property type="entry name" value="Aldehyde-alcohol dehydrogenase"/>
    <property type="match status" value="1"/>
</dbReference>
<dbReference type="FunFam" id="3.40.50.1970:FF:000003">
    <property type="entry name" value="Alcohol dehydrogenase, iron-containing"/>
    <property type="match status" value="1"/>
</dbReference>
<dbReference type="Pfam" id="PF25137">
    <property type="entry name" value="ADH_Fe_C"/>
    <property type="match status" value="1"/>
</dbReference>
<keyword evidence="5" id="KW-1185">Reference proteome</keyword>
<dbReference type="PANTHER" id="PTHR11496">
    <property type="entry name" value="ALCOHOL DEHYDROGENASE"/>
    <property type="match status" value="1"/>
</dbReference>
<dbReference type="InterPro" id="IPR039697">
    <property type="entry name" value="Alcohol_dehydrogenase_Fe"/>
</dbReference>
<evidence type="ECO:0000259" key="3">
    <source>
        <dbReference type="Pfam" id="PF25137"/>
    </source>
</evidence>
<dbReference type="GO" id="GO:0046872">
    <property type="term" value="F:metal ion binding"/>
    <property type="evidence" value="ECO:0007669"/>
    <property type="project" value="InterPro"/>
</dbReference>
<dbReference type="InterPro" id="IPR056798">
    <property type="entry name" value="ADH_Fe_C"/>
</dbReference>
<evidence type="ECO:0000313" key="5">
    <source>
        <dbReference type="Proteomes" id="UP000461585"/>
    </source>
</evidence>
<gene>
    <name evidence="4" type="ORF">GXN74_02710</name>
</gene>